<dbReference type="Pfam" id="PF13419">
    <property type="entry name" value="HAD_2"/>
    <property type="match status" value="1"/>
</dbReference>
<sequence>MNNKFDLIIFDWDGTLINSIDWIAHCLQKAGQVCGFIIPELQEAKNVIGLSIHHAMLALFPDADKMTLEKLVDCYSQEYFSKPLSRDDFFPGVYDMLLHLKQSGYQLAVATGKNRLGLEQALSATDTRDLFCVTRCADETASKPDPKMLHEIMDYTNVAKHRTLMVGDSVHDLQMAINAQIVSVAVLCGSHTEDFLQQHNPLTCLRQPTELLDFI</sequence>
<dbReference type="RefSeq" id="WP_087147692.1">
    <property type="nucleotide sequence ID" value="NZ_FUKJ01000312.1"/>
</dbReference>
<dbReference type="GO" id="GO:0006281">
    <property type="term" value="P:DNA repair"/>
    <property type="evidence" value="ECO:0007669"/>
    <property type="project" value="TreeGrafter"/>
</dbReference>
<dbReference type="InterPro" id="IPR041492">
    <property type="entry name" value="HAD_2"/>
</dbReference>
<name>A0A1R4HD89_9GAMM</name>
<dbReference type="GO" id="GO:0008967">
    <property type="term" value="F:phosphoglycolate phosphatase activity"/>
    <property type="evidence" value="ECO:0007669"/>
    <property type="project" value="TreeGrafter"/>
</dbReference>
<dbReference type="OrthoDB" id="9782449at2"/>
<keyword evidence="1" id="KW-0378">Hydrolase</keyword>
<dbReference type="SFLD" id="SFLDS00003">
    <property type="entry name" value="Haloacid_Dehalogenase"/>
    <property type="match status" value="1"/>
</dbReference>
<dbReference type="Gene3D" id="1.10.150.240">
    <property type="entry name" value="Putative phosphatase, domain 2"/>
    <property type="match status" value="1"/>
</dbReference>
<dbReference type="InterPro" id="IPR023214">
    <property type="entry name" value="HAD_sf"/>
</dbReference>
<dbReference type="PANTHER" id="PTHR43434:SF24">
    <property type="entry name" value="HYDROLASE-RELATED"/>
    <property type="match status" value="1"/>
</dbReference>
<dbReference type="AlphaFoldDB" id="A0A1R4HD89"/>
<dbReference type="InterPro" id="IPR036412">
    <property type="entry name" value="HAD-like_sf"/>
</dbReference>
<evidence type="ECO:0000313" key="1">
    <source>
        <dbReference type="EMBL" id="SJM94193.1"/>
    </source>
</evidence>
<dbReference type="GO" id="GO:0005829">
    <property type="term" value="C:cytosol"/>
    <property type="evidence" value="ECO:0007669"/>
    <property type="project" value="TreeGrafter"/>
</dbReference>
<gene>
    <name evidence="1" type="ORF">CRENPOLYSF2_380008</name>
</gene>
<dbReference type="PANTHER" id="PTHR43434">
    <property type="entry name" value="PHOSPHOGLYCOLATE PHOSPHATASE"/>
    <property type="match status" value="1"/>
</dbReference>
<dbReference type="SUPFAM" id="SSF56784">
    <property type="entry name" value="HAD-like"/>
    <property type="match status" value="1"/>
</dbReference>
<dbReference type="Proteomes" id="UP000195442">
    <property type="component" value="Unassembled WGS sequence"/>
</dbReference>
<dbReference type="EMBL" id="FUKJ01000312">
    <property type="protein sequence ID" value="SJM94193.1"/>
    <property type="molecule type" value="Genomic_DNA"/>
</dbReference>
<dbReference type="Gene3D" id="3.40.50.1000">
    <property type="entry name" value="HAD superfamily/HAD-like"/>
    <property type="match status" value="1"/>
</dbReference>
<dbReference type="SFLD" id="SFLDG01129">
    <property type="entry name" value="C1.5:_HAD__Beta-PGM__Phosphata"/>
    <property type="match status" value="1"/>
</dbReference>
<dbReference type="InterPro" id="IPR050155">
    <property type="entry name" value="HAD-like_hydrolase_sf"/>
</dbReference>
<proteinExistence type="predicted"/>
<organism evidence="1 2">
    <name type="scientific">Crenothrix polyspora</name>
    <dbReference type="NCBI Taxonomy" id="360316"/>
    <lineage>
        <taxon>Bacteria</taxon>
        <taxon>Pseudomonadati</taxon>
        <taxon>Pseudomonadota</taxon>
        <taxon>Gammaproteobacteria</taxon>
        <taxon>Methylococcales</taxon>
        <taxon>Crenotrichaceae</taxon>
        <taxon>Crenothrix</taxon>
    </lineage>
</organism>
<accession>A0A1R4HD89</accession>
<keyword evidence="2" id="KW-1185">Reference proteome</keyword>
<dbReference type="InterPro" id="IPR006439">
    <property type="entry name" value="HAD-SF_hydro_IA"/>
</dbReference>
<dbReference type="InterPro" id="IPR023198">
    <property type="entry name" value="PGP-like_dom2"/>
</dbReference>
<reference evidence="2" key="1">
    <citation type="submission" date="2017-02" db="EMBL/GenBank/DDBJ databases">
        <authorList>
            <person name="Daims H."/>
        </authorList>
    </citation>
    <scope>NUCLEOTIDE SEQUENCE [LARGE SCALE GENOMIC DNA]</scope>
</reference>
<dbReference type="NCBIfam" id="TIGR01549">
    <property type="entry name" value="HAD-SF-IA-v1"/>
    <property type="match status" value="1"/>
</dbReference>
<evidence type="ECO:0000313" key="2">
    <source>
        <dbReference type="Proteomes" id="UP000195442"/>
    </source>
</evidence>
<protein>
    <submittedName>
        <fullName evidence="1">HAD-superfamily hydrolase, subfamily IA, variant 1</fullName>
    </submittedName>
</protein>